<dbReference type="OrthoDB" id="5969911at2"/>
<dbReference type="STRING" id="1406858.GCA_000710895_00188"/>
<organism evidence="2 3">
    <name type="scientific">Nocardia otitidiscaviarum</name>
    <dbReference type="NCBI Taxonomy" id="1823"/>
    <lineage>
        <taxon>Bacteria</taxon>
        <taxon>Bacillati</taxon>
        <taxon>Actinomycetota</taxon>
        <taxon>Actinomycetes</taxon>
        <taxon>Mycobacteriales</taxon>
        <taxon>Nocardiaceae</taxon>
        <taxon>Nocardia</taxon>
    </lineage>
</organism>
<evidence type="ECO:0000259" key="1">
    <source>
        <dbReference type="Pfam" id="PF06259"/>
    </source>
</evidence>
<keyword evidence="2" id="KW-0378">Hydrolase</keyword>
<dbReference type="EMBL" id="UGRY01000002">
    <property type="protein sequence ID" value="SUA79902.1"/>
    <property type="molecule type" value="Genomic_DNA"/>
</dbReference>
<evidence type="ECO:0000313" key="3">
    <source>
        <dbReference type="Proteomes" id="UP000255467"/>
    </source>
</evidence>
<dbReference type="RefSeq" id="WP_147287111.1">
    <property type="nucleotide sequence ID" value="NZ_UGRY01000002.1"/>
</dbReference>
<dbReference type="InterPro" id="IPR029058">
    <property type="entry name" value="AB_hydrolase_fold"/>
</dbReference>
<keyword evidence="3" id="KW-1185">Reference proteome</keyword>
<dbReference type="InterPro" id="IPR010427">
    <property type="entry name" value="DUF1023"/>
</dbReference>
<dbReference type="Proteomes" id="UP000255467">
    <property type="component" value="Unassembled WGS sequence"/>
</dbReference>
<feature type="domain" description="DUF1023" evidence="1">
    <location>
        <begin position="321"/>
        <end position="492"/>
    </location>
</feature>
<dbReference type="SUPFAM" id="SSF53474">
    <property type="entry name" value="alpha/beta-Hydrolases"/>
    <property type="match status" value="1"/>
</dbReference>
<name>A0A378YRW6_9NOCA</name>
<dbReference type="GO" id="GO:0016787">
    <property type="term" value="F:hydrolase activity"/>
    <property type="evidence" value="ECO:0007669"/>
    <property type="project" value="UniProtKB-KW"/>
</dbReference>
<reference evidence="2 3" key="1">
    <citation type="submission" date="2018-06" db="EMBL/GenBank/DDBJ databases">
        <authorList>
            <consortium name="Pathogen Informatics"/>
            <person name="Doyle S."/>
        </authorList>
    </citation>
    <scope>NUCLEOTIDE SEQUENCE [LARGE SCALE GENOMIC DNA]</scope>
    <source>
        <strain evidence="2 3">NCTC1934</strain>
    </source>
</reference>
<dbReference type="AlphaFoldDB" id="A0A378YRW6"/>
<proteinExistence type="predicted"/>
<evidence type="ECO:0000313" key="2">
    <source>
        <dbReference type="EMBL" id="SUA79902.1"/>
    </source>
</evidence>
<sequence length="559" mass="58611">MSRASLSRMRGWDPATVAVTADPLAAMNLRMAEAVRRVGRHVDEAVGRWRGDAAAAAALRALESQLAAGHLAAAVLDIADACADAGNLVEIRATVLGLEDDAHAHGCVVADDGTVTAPVADTGNPALDLALQACLDTKAAALQARLVPLLAAADGLDREVAARLDDARAQLLALAANPQGARPDSRVIDILDGAALFPEDPYAVHELWESLTPADRDALVAYDPAIGNRDGIPAVARDFYNRRYLARLESAAHAELAYLDGLHPDWVAGRNPPSTPAEWIRLREWDAARQEAHTRLADYRVVRRQLDGGDDPPRYLLAVDDSGRGAIALGNPDAARNIATFLPGTGARLGTIGAGVDRSRALLDAATRANPAERSAVITWYGYHAPPDLMAALRPDYATAAAPALDRFLDGLRATHSGPPAHTTLVGHSYGSTVIGVAATGGRSLAADSVIFVGSPGVRTDHVTELRLDGVPPADNPRHIFATAAAADPVAVFGSVAHGISPIERAFGATVFESAPGTRLQLPFLAVFPGEPWAHHGYWDAGNPGLVTQGEIVGGAYPR</sequence>
<accession>A0A378YRW6</accession>
<dbReference type="Pfam" id="PF06259">
    <property type="entry name" value="Abhydrolase_8"/>
    <property type="match status" value="1"/>
</dbReference>
<gene>
    <name evidence="2" type="ORF">NCTC1934_04020</name>
</gene>
<protein>
    <submittedName>
        <fullName evidence="2">Alpha/beta hydrolase of uncharacterized function (DUF1023)</fullName>
    </submittedName>
</protein>